<sequence length="125" mass="14214">MSTERDELAAELWKHHYEHFTMAHDGRESSYCQCGAPVYPNKSLVQHQAEVAIAHRKPRTVTTAAELDALPVRSVVLDAGQDVWQCYVRRERPDGTLRTYWECGEDVEGSDDFTFPATVLHEPTP</sequence>
<accession>A0ABN6FFD9</accession>
<evidence type="ECO:0000313" key="2">
    <source>
        <dbReference type="Proteomes" id="UP001319861"/>
    </source>
</evidence>
<gene>
    <name evidence="1" type="ORF">SCMU_14710</name>
</gene>
<keyword evidence="2" id="KW-1185">Reference proteome</keyword>
<evidence type="ECO:0000313" key="1">
    <source>
        <dbReference type="EMBL" id="BCT75629.1"/>
    </source>
</evidence>
<name>A0ABN6FFD9_SINCY</name>
<proteinExistence type="predicted"/>
<organism evidence="1 2">
    <name type="scientific">Sinomonas cyclohexanicum</name>
    <name type="common">Corynebacterium cyclohexanicum</name>
    <dbReference type="NCBI Taxonomy" id="322009"/>
    <lineage>
        <taxon>Bacteria</taxon>
        <taxon>Bacillati</taxon>
        <taxon>Actinomycetota</taxon>
        <taxon>Actinomycetes</taxon>
        <taxon>Micrococcales</taxon>
        <taxon>Micrococcaceae</taxon>
        <taxon>Sinomonas</taxon>
    </lineage>
</organism>
<protein>
    <submittedName>
        <fullName evidence="1">Uncharacterized protein</fullName>
    </submittedName>
</protein>
<dbReference type="Proteomes" id="UP001319861">
    <property type="component" value="Chromosome"/>
</dbReference>
<dbReference type="EMBL" id="AP024525">
    <property type="protein sequence ID" value="BCT75629.1"/>
    <property type="molecule type" value="Genomic_DNA"/>
</dbReference>
<dbReference type="RefSeq" id="WP_229232353.1">
    <property type="nucleotide sequence ID" value="NZ_AP024525.1"/>
</dbReference>
<reference evidence="1 2" key="1">
    <citation type="journal article" date="2021" name="J. Biosci. Bioeng.">
        <title>Identification and characterization of a chc gene cluster responsible for the aromatization pathway of cyclohexanecarboxylate degradation in Sinomonas cyclohexanicum ATCC 51369.</title>
        <authorList>
            <person name="Yamamoto T."/>
            <person name="Hasegawa Y."/>
            <person name="Lau P.C.K."/>
            <person name="Iwaki H."/>
        </authorList>
    </citation>
    <scope>NUCLEOTIDE SEQUENCE [LARGE SCALE GENOMIC DNA]</scope>
    <source>
        <strain evidence="1 2">ATCC 51369</strain>
    </source>
</reference>